<dbReference type="Gene3D" id="3.60.10.10">
    <property type="entry name" value="Endonuclease/exonuclease/phosphatase"/>
    <property type="match status" value="1"/>
</dbReference>
<dbReference type="RefSeq" id="WP_201853075.1">
    <property type="nucleotide sequence ID" value="NZ_JAERRG010000009.1"/>
</dbReference>
<organism evidence="2 3">
    <name type="scientific">Streptomyces endocoffeicus</name>
    <dbReference type="NCBI Taxonomy" id="2898945"/>
    <lineage>
        <taxon>Bacteria</taxon>
        <taxon>Bacillati</taxon>
        <taxon>Actinomycetota</taxon>
        <taxon>Actinomycetes</taxon>
        <taxon>Kitasatosporales</taxon>
        <taxon>Streptomycetaceae</taxon>
        <taxon>Streptomyces</taxon>
    </lineage>
</organism>
<comment type="caution">
    <text evidence="2">The sequence shown here is derived from an EMBL/GenBank/DDBJ whole genome shotgun (WGS) entry which is preliminary data.</text>
</comment>
<keyword evidence="2" id="KW-0255">Endonuclease</keyword>
<proteinExistence type="predicted"/>
<accession>A0ABS1PS66</accession>
<dbReference type="EMBL" id="JAERRG010000009">
    <property type="protein sequence ID" value="MBL1115280.1"/>
    <property type="molecule type" value="Genomic_DNA"/>
</dbReference>
<dbReference type="Proteomes" id="UP000621510">
    <property type="component" value="Unassembled WGS sequence"/>
</dbReference>
<feature type="domain" description="Endonuclease/exonuclease/phosphatase" evidence="1">
    <location>
        <begin position="6"/>
        <end position="265"/>
    </location>
</feature>
<evidence type="ECO:0000313" key="3">
    <source>
        <dbReference type="Proteomes" id="UP000621510"/>
    </source>
</evidence>
<dbReference type="GO" id="GO:0004519">
    <property type="term" value="F:endonuclease activity"/>
    <property type="evidence" value="ECO:0007669"/>
    <property type="project" value="UniProtKB-KW"/>
</dbReference>
<gene>
    <name evidence="2" type="ORF">JK364_23195</name>
</gene>
<keyword evidence="3" id="KW-1185">Reference proteome</keyword>
<sequence>MIARFGTYNLLEGGIDRDGSEHRRLSQIAILEPLGIDVLSLSEVKGLDKDDWRRLYELTDALKMITLGLARSQRHNGDGSPNYTALLVRPDTVQIKSCNPRMGTGAFHHGAIRALLCVKGVDYRVFATHLSWTDGATRLAESRWFTDYAKGSTVTMGDFNEDSPTAPQPDWSKIPQQLHSRYRLVNHDGSYGDADRRAMGNLLSAGYVDPCAYLGQKAEPTTGHYYENEKAPQTLDHILVGDAAKKRIRRYWSPKDKVTQKASDHLPKLLDLSHACGNSH</sequence>
<reference evidence="2 3" key="1">
    <citation type="submission" date="2021-01" db="EMBL/GenBank/DDBJ databases">
        <title>WGS of actinomycetes isolated from Thailand.</title>
        <authorList>
            <person name="Thawai C."/>
        </authorList>
    </citation>
    <scope>NUCLEOTIDE SEQUENCE [LARGE SCALE GENOMIC DNA]</scope>
    <source>
        <strain evidence="2 3">CA3R110</strain>
    </source>
</reference>
<dbReference type="Pfam" id="PF03372">
    <property type="entry name" value="Exo_endo_phos"/>
    <property type="match status" value="1"/>
</dbReference>
<dbReference type="InterPro" id="IPR005135">
    <property type="entry name" value="Endo/exonuclease/phosphatase"/>
</dbReference>
<evidence type="ECO:0000259" key="1">
    <source>
        <dbReference type="Pfam" id="PF03372"/>
    </source>
</evidence>
<evidence type="ECO:0000313" key="2">
    <source>
        <dbReference type="EMBL" id="MBL1115280.1"/>
    </source>
</evidence>
<keyword evidence="2" id="KW-0378">Hydrolase</keyword>
<name>A0ABS1PS66_9ACTN</name>
<keyword evidence="2" id="KW-0540">Nuclease</keyword>
<dbReference type="SUPFAM" id="SSF56219">
    <property type="entry name" value="DNase I-like"/>
    <property type="match status" value="1"/>
</dbReference>
<protein>
    <submittedName>
        <fullName evidence="2">Endonuclease/exonuclease/phosphatase family protein</fullName>
    </submittedName>
</protein>
<dbReference type="InterPro" id="IPR036691">
    <property type="entry name" value="Endo/exonu/phosph_ase_sf"/>
</dbReference>